<accession>A0A0F9QBB9</accession>
<organism evidence="1">
    <name type="scientific">marine sediment metagenome</name>
    <dbReference type="NCBI Taxonomy" id="412755"/>
    <lineage>
        <taxon>unclassified sequences</taxon>
        <taxon>metagenomes</taxon>
        <taxon>ecological metagenomes</taxon>
    </lineage>
</organism>
<evidence type="ECO:0000313" key="1">
    <source>
        <dbReference type="EMBL" id="KKN34352.1"/>
    </source>
</evidence>
<dbReference type="EMBL" id="LAZR01002110">
    <property type="protein sequence ID" value="KKN34352.1"/>
    <property type="molecule type" value="Genomic_DNA"/>
</dbReference>
<proteinExistence type="predicted"/>
<name>A0A0F9QBB9_9ZZZZ</name>
<sequence length="78" mass="8831">MPNGTIPPFNEIARSFDPMMPQAAYEQIRDKYFQDVVAKHFEPGARTTAFEEFKKLTERPKMLSPAERVLTTAGLVAT</sequence>
<comment type="caution">
    <text evidence="1">The sequence shown here is derived from an EMBL/GenBank/DDBJ whole genome shotgun (WGS) entry which is preliminary data.</text>
</comment>
<protein>
    <submittedName>
        <fullName evidence="1">Uncharacterized protein</fullName>
    </submittedName>
</protein>
<dbReference type="AlphaFoldDB" id="A0A0F9QBB9"/>
<gene>
    <name evidence="1" type="ORF">LCGC14_0794430</name>
</gene>
<reference evidence="1" key="1">
    <citation type="journal article" date="2015" name="Nature">
        <title>Complex archaea that bridge the gap between prokaryotes and eukaryotes.</title>
        <authorList>
            <person name="Spang A."/>
            <person name="Saw J.H."/>
            <person name="Jorgensen S.L."/>
            <person name="Zaremba-Niedzwiedzka K."/>
            <person name="Martijn J."/>
            <person name="Lind A.E."/>
            <person name="van Eijk R."/>
            <person name="Schleper C."/>
            <person name="Guy L."/>
            <person name="Ettema T.J."/>
        </authorList>
    </citation>
    <scope>NUCLEOTIDE SEQUENCE</scope>
</reference>
<feature type="non-terminal residue" evidence="1">
    <location>
        <position position="78"/>
    </location>
</feature>